<gene>
    <name evidence="1" type="ORF">DPMN_186648</name>
</gene>
<accession>A0A9D4DP29</accession>
<dbReference type="EMBL" id="JAIWYP010000010">
    <property type="protein sequence ID" value="KAH3752040.1"/>
    <property type="molecule type" value="Genomic_DNA"/>
</dbReference>
<dbReference type="AlphaFoldDB" id="A0A9D4DP29"/>
<reference evidence="1" key="1">
    <citation type="journal article" date="2019" name="bioRxiv">
        <title>The Genome of the Zebra Mussel, Dreissena polymorpha: A Resource for Invasive Species Research.</title>
        <authorList>
            <person name="McCartney M.A."/>
            <person name="Auch B."/>
            <person name="Kono T."/>
            <person name="Mallez S."/>
            <person name="Zhang Y."/>
            <person name="Obille A."/>
            <person name="Becker A."/>
            <person name="Abrahante J.E."/>
            <person name="Garbe J."/>
            <person name="Badalamenti J.P."/>
            <person name="Herman A."/>
            <person name="Mangelson H."/>
            <person name="Liachko I."/>
            <person name="Sullivan S."/>
            <person name="Sone E.D."/>
            <person name="Koren S."/>
            <person name="Silverstein K.A.T."/>
            <person name="Beckman K.B."/>
            <person name="Gohl D.M."/>
        </authorList>
    </citation>
    <scope>NUCLEOTIDE SEQUENCE</scope>
    <source>
        <strain evidence="1">Duluth1</strain>
        <tissue evidence="1">Whole animal</tissue>
    </source>
</reference>
<sequence length="99" mass="11259">DSKRVENLFSQKVLREIQSVREGDVNKYVRNFESFQSVQANGSSCVCSGYNCGCCADLKWDVIHLDDTGTYMFIYFFSITFTGCQIIIRVRECVISACT</sequence>
<evidence type="ECO:0000313" key="2">
    <source>
        <dbReference type="Proteomes" id="UP000828390"/>
    </source>
</evidence>
<comment type="caution">
    <text evidence="1">The sequence shown here is derived from an EMBL/GenBank/DDBJ whole genome shotgun (WGS) entry which is preliminary data.</text>
</comment>
<evidence type="ECO:0000313" key="1">
    <source>
        <dbReference type="EMBL" id="KAH3752040.1"/>
    </source>
</evidence>
<name>A0A9D4DP29_DREPO</name>
<keyword evidence="2" id="KW-1185">Reference proteome</keyword>
<proteinExistence type="predicted"/>
<protein>
    <submittedName>
        <fullName evidence="1">Uncharacterized protein</fullName>
    </submittedName>
</protein>
<reference evidence="1" key="2">
    <citation type="submission" date="2020-11" db="EMBL/GenBank/DDBJ databases">
        <authorList>
            <person name="McCartney M.A."/>
            <person name="Auch B."/>
            <person name="Kono T."/>
            <person name="Mallez S."/>
            <person name="Becker A."/>
            <person name="Gohl D.M."/>
            <person name="Silverstein K.A.T."/>
            <person name="Koren S."/>
            <person name="Bechman K.B."/>
            <person name="Herman A."/>
            <person name="Abrahante J.E."/>
            <person name="Garbe J."/>
        </authorList>
    </citation>
    <scope>NUCLEOTIDE SEQUENCE</scope>
    <source>
        <strain evidence="1">Duluth1</strain>
        <tissue evidence="1">Whole animal</tissue>
    </source>
</reference>
<dbReference type="Proteomes" id="UP000828390">
    <property type="component" value="Unassembled WGS sequence"/>
</dbReference>
<organism evidence="1 2">
    <name type="scientific">Dreissena polymorpha</name>
    <name type="common">Zebra mussel</name>
    <name type="synonym">Mytilus polymorpha</name>
    <dbReference type="NCBI Taxonomy" id="45954"/>
    <lineage>
        <taxon>Eukaryota</taxon>
        <taxon>Metazoa</taxon>
        <taxon>Spiralia</taxon>
        <taxon>Lophotrochozoa</taxon>
        <taxon>Mollusca</taxon>
        <taxon>Bivalvia</taxon>
        <taxon>Autobranchia</taxon>
        <taxon>Heteroconchia</taxon>
        <taxon>Euheterodonta</taxon>
        <taxon>Imparidentia</taxon>
        <taxon>Neoheterodontei</taxon>
        <taxon>Myida</taxon>
        <taxon>Dreissenoidea</taxon>
        <taxon>Dreissenidae</taxon>
        <taxon>Dreissena</taxon>
    </lineage>
</organism>
<feature type="non-terminal residue" evidence="1">
    <location>
        <position position="99"/>
    </location>
</feature>